<proteinExistence type="predicted"/>
<protein>
    <recommendedName>
        <fullName evidence="5">Acyl carrier protein</fullName>
    </recommendedName>
</protein>
<dbReference type="Proteomes" id="UP000052237">
    <property type="component" value="Unassembled WGS sequence"/>
</dbReference>
<dbReference type="EMBL" id="FAVB01000006">
    <property type="protein sequence ID" value="CUU89336.1"/>
    <property type="molecule type" value="Genomic_DNA"/>
</dbReference>
<gene>
    <name evidence="2" type="ORF">ERS686654_01978</name>
    <name evidence="1" type="ORF">ERS739220_01837</name>
</gene>
<evidence type="ECO:0008006" key="5">
    <source>
        <dbReference type="Google" id="ProtNLM"/>
    </source>
</evidence>
<dbReference type="EMBL" id="FAUW01000005">
    <property type="protein sequence ID" value="CUU88045.1"/>
    <property type="molecule type" value="Genomic_DNA"/>
</dbReference>
<evidence type="ECO:0000313" key="2">
    <source>
        <dbReference type="EMBL" id="CUU89336.1"/>
    </source>
</evidence>
<dbReference type="Gene3D" id="1.10.1200.10">
    <property type="entry name" value="ACP-like"/>
    <property type="match status" value="1"/>
</dbReference>
<evidence type="ECO:0000313" key="1">
    <source>
        <dbReference type="EMBL" id="CUU88045.1"/>
    </source>
</evidence>
<keyword evidence="3" id="KW-1185">Reference proteome</keyword>
<comment type="caution">
    <text evidence="2">The sequence shown here is derived from an EMBL/GenBank/DDBJ whole genome shotgun (WGS) entry which is preliminary data.</text>
</comment>
<accession>A0A0S4SR02</accession>
<reference evidence="3 4" key="1">
    <citation type="submission" date="2015-11" db="EMBL/GenBank/DDBJ databases">
        <authorList>
            <consortium name="Pathogen Informatics"/>
        </authorList>
    </citation>
    <scope>NUCLEOTIDE SEQUENCE [LARGE SCALE GENOMIC DNA]</scope>
    <source>
        <strain evidence="2 3">006A-0059</strain>
        <strain evidence="1 4">006A-0191</strain>
    </source>
</reference>
<organism evidence="2 3">
    <name type="scientific">Campylobacter hyointestinalis subsp. hyointestinalis</name>
    <dbReference type="NCBI Taxonomy" id="91352"/>
    <lineage>
        <taxon>Bacteria</taxon>
        <taxon>Pseudomonadati</taxon>
        <taxon>Campylobacterota</taxon>
        <taxon>Epsilonproteobacteria</taxon>
        <taxon>Campylobacterales</taxon>
        <taxon>Campylobacteraceae</taxon>
        <taxon>Campylobacter</taxon>
    </lineage>
</organism>
<evidence type="ECO:0000313" key="4">
    <source>
        <dbReference type="Proteomes" id="UP000052257"/>
    </source>
</evidence>
<dbReference type="InterPro" id="IPR036736">
    <property type="entry name" value="ACP-like_sf"/>
</dbReference>
<dbReference type="SUPFAM" id="SSF47336">
    <property type="entry name" value="ACP-like"/>
    <property type="match status" value="1"/>
</dbReference>
<dbReference type="AlphaFoldDB" id="A0A0S4SR02"/>
<dbReference type="Proteomes" id="UP000052257">
    <property type="component" value="Unassembled WGS sequence"/>
</dbReference>
<sequence>MEIEEKFDIEIEPQYIEPENFNSAKAIKEMIEKLKNAK</sequence>
<evidence type="ECO:0000313" key="3">
    <source>
        <dbReference type="Proteomes" id="UP000052237"/>
    </source>
</evidence>
<name>A0A0S4SR02_CAMHY</name>
<accession>A0A9W5AW35</accession>